<accession>A0ABU6D736</accession>
<dbReference type="Pfam" id="PF14040">
    <property type="entry name" value="DNase_NucA_NucB"/>
    <property type="match status" value="1"/>
</dbReference>
<protein>
    <submittedName>
        <fullName evidence="2">NucA/NucB deoxyribonuclease domain-containing protein</fullName>
    </submittedName>
</protein>
<comment type="caution">
    <text evidence="2">The sequence shown here is derived from an EMBL/GenBank/DDBJ whole genome shotgun (WGS) entry which is preliminary data.</text>
</comment>
<evidence type="ECO:0000259" key="1">
    <source>
        <dbReference type="Pfam" id="PF14040"/>
    </source>
</evidence>
<name>A0ABU6D736_9BACL</name>
<evidence type="ECO:0000313" key="2">
    <source>
        <dbReference type="EMBL" id="MEB4793553.1"/>
    </source>
</evidence>
<evidence type="ECO:0000313" key="3">
    <source>
        <dbReference type="Proteomes" id="UP001355653"/>
    </source>
</evidence>
<dbReference type="EMBL" id="JAROBY010000011">
    <property type="protein sequence ID" value="MEB4793553.1"/>
    <property type="molecule type" value="Genomic_DNA"/>
</dbReference>
<keyword evidence="3" id="KW-1185">Reference proteome</keyword>
<reference evidence="2 3" key="1">
    <citation type="submission" date="2023-03" db="EMBL/GenBank/DDBJ databases">
        <title>Bacillus Genome Sequencing.</title>
        <authorList>
            <person name="Dunlap C."/>
        </authorList>
    </citation>
    <scope>NUCLEOTIDE SEQUENCE [LARGE SCALE GENOMIC DNA]</scope>
    <source>
        <strain evidence="2 3">NRS-1351</strain>
    </source>
</reference>
<proteinExistence type="predicted"/>
<gene>
    <name evidence="2" type="ORF">P5G65_06565</name>
</gene>
<organism evidence="2 3">
    <name type="scientific">Paenibacillus chondroitinus</name>
    <dbReference type="NCBI Taxonomy" id="59842"/>
    <lineage>
        <taxon>Bacteria</taxon>
        <taxon>Bacillati</taxon>
        <taxon>Bacillota</taxon>
        <taxon>Bacilli</taxon>
        <taxon>Bacillales</taxon>
        <taxon>Paenibacillaceae</taxon>
        <taxon>Paenibacillus</taxon>
    </lineage>
</organism>
<dbReference type="InterPro" id="IPR029476">
    <property type="entry name" value="DNase_NucA_NucB"/>
</dbReference>
<feature type="domain" description="Deoxyribonuclease NucA/NucB" evidence="1">
    <location>
        <begin position="63"/>
        <end position="133"/>
    </location>
</feature>
<dbReference type="Proteomes" id="UP001355653">
    <property type="component" value="Unassembled WGS sequence"/>
</dbReference>
<sequence>MLLGIIVFIGISYYSLTQPFDSNVSQTDSVALTIVLPAERYPETAAHIKSAEEHGKTNICTIDRKGAEENRKKSLKGIPTKKGFDRDEFPMAMCAEGGTGADIMYVTPEDNRGAGSWISNQLEKYPDGTRVKIFAK</sequence>